<sequence length="468" mass="52004">MAATKLTDRSVAALRPTAGDRLELWDADLKGLYLRISGHSKVWGFRYRRPDGSQPRMRLGHYVPPDQAFGDKSALTVAGARAKARRILSDVDDGKDPATEAQIVKAEARDEPLRTFADMAEGYFQATESGEYRPSKKRKRAPTILSERNLYKKHLGPIASLRIEAVTKAVVRQRLRDILQEGKGVTSNRARSLISQIFAWGITEDRVLKNPAQQLDDLAEETPRTRVLNDMELRALWRALEDTSGFRRPLPKGRDEPLMVGRPIRIAIQLAALLLQRRAEIAEMRVAELDFEERTWTIPAARTKAGRTTVVPLGEFSILLIREALALRPRLADGEKPSPFVFVGRGEVPGAIHPSAISHAMRDIRAAIDVPDITVHDLRRSGATRLAKARVSPFILSKLLNHANELGGGSSITMSVYVQHDYLEEKREAIEILERTILATVKPVSALETQGVKALPPPGDPIQPELAL</sequence>
<evidence type="ECO:0000256" key="4">
    <source>
        <dbReference type="ARBA" id="ARBA00023172"/>
    </source>
</evidence>
<dbReference type="Gene3D" id="1.10.150.130">
    <property type="match status" value="1"/>
</dbReference>
<dbReference type="InterPro" id="IPR010998">
    <property type="entry name" value="Integrase_recombinase_N"/>
</dbReference>
<evidence type="ECO:0000256" key="2">
    <source>
        <dbReference type="ARBA" id="ARBA00022908"/>
    </source>
</evidence>
<comment type="similarity">
    <text evidence="1">Belongs to the 'phage' integrase family.</text>
</comment>
<dbReference type="CDD" id="cd00801">
    <property type="entry name" value="INT_P4_C"/>
    <property type="match status" value="1"/>
</dbReference>
<dbReference type="Proteomes" id="UP000663918">
    <property type="component" value="Chromosome"/>
</dbReference>
<dbReference type="InterPro" id="IPR053876">
    <property type="entry name" value="Phage_int_M"/>
</dbReference>
<evidence type="ECO:0000313" key="9">
    <source>
        <dbReference type="Proteomes" id="UP000663918"/>
    </source>
</evidence>
<dbReference type="InterPro" id="IPR013762">
    <property type="entry name" value="Integrase-like_cat_sf"/>
</dbReference>
<keyword evidence="4" id="KW-0233">DNA recombination</keyword>
<accession>A0A975C475</accession>
<dbReference type="InterPro" id="IPR002104">
    <property type="entry name" value="Integrase_catalytic"/>
</dbReference>
<protein>
    <submittedName>
        <fullName evidence="8">Tyrosine-type recombinase/integrase</fullName>
    </submittedName>
</protein>
<dbReference type="Pfam" id="PF13356">
    <property type="entry name" value="Arm-DNA-bind_3"/>
    <property type="match status" value="1"/>
</dbReference>
<dbReference type="AlphaFoldDB" id="A0A975C475"/>
<dbReference type="Gene3D" id="1.10.443.10">
    <property type="entry name" value="Intergrase catalytic core"/>
    <property type="match status" value="1"/>
</dbReference>
<evidence type="ECO:0000256" key="5">
    <source>
        <dbReference type="PROSITE-ProRule" id="PRU01248"/>
    </source>
</evidence>
<organism evidence="8 9">
    <name type="scientific">Brevundimonas goettingensis</name>
    <dbReference type="NCBI Taxonomy" id="2774190"/>
    <lineage>
        <taxon>Bacteria</taxon>
        <taxon>Pseudomonadati</taxon>
        <taxon>Pseudomonadota</taxon>
        <taxon>Alphaproteobacteria</taxon>
        <taxon>Caulobacterales</taxon>
        <taxon>Caulobacteraceae</taxon>
        <taxon>Brevundimonas</taxon>
    </lineage>
</organism>
<reference evidence="8" key="1">
    <citation type="submission" date="2020-09" db="EMBL/GenBank/DDBJ databases">
        <title>Brevundimonas sp. LVF2 isolated from a puddle in Goettingen, Germany.</title>
        <authorList>
            <person name="Friedrich I."/>
            <person name="Klassen A."/>
            <person name="Hannes N."/>
            <person name="Schneider D."/>
            <person name="Hertel R."/>
            <person name="Daniel R."/>
        </authorList>
    </citation>
    <scope>NUCLEOTIDE SEQUENCE</scope>
    <source>
        <strain evidence="8">LVF2</strain>
    </source>
</reference>
<dbReference type="InterPro" id="IPR011010">
    <property type="entry name" value="DNA_brk_join_enz"/>
</dbReference>
<dbReference type="PANTHER" id="PTHR30629">
    <property type="entry name" value="PROPHAGE INTEGRASE"/>
    <property type="match status" value="1"/>
</dbReference>
<dbReference type="InterPro" id="IPR044068">
    <property type="entry name" value="CB"/>
</dbReference>
<evidence type="ECO:0000259" key="7">
    <source>
        <dbReference type="PROSITE" id="PS51900"/>
    </source>
</evidence>
<evidence type="ECO:0000256" key="3">
    <source>
        <dbReference type="ARBA" id="ARBA00023125"/>
    </source>
</evidence>
<feature type="domain" description="Core-binding (CB)" evidence="7">
    <location>
        <begin position="114"/>
        <end position="202"/>
    </location>
</feature>
<evidence type="ECO:0000313" key="8">
    <source>
        <dbReference type="EMBL" id="QTC92774.1"/>
    </source>
</evidence>
<name>A0A975C475_9CAUL</name>
<keyword evidence="2" id="KW-0229">DNA integration</keyword>
<dbReference type="Pfam" id="PF22022">
    <property type="entry name" value="Phage_int_M"/>
    <property type="match status" value="1"/>
</dbReference>
<dbReference type="SUPFAM" id="SSF56349">
    <property type="entry name" value="DNA breaking-rejoining enzymes"/>
    <property type="match status" value="1"/>
</dbReference>
<dbReference type="InterPro" id="IPR025166">
    <property type="entry name" value="Integrase_DNA_bind_dom"/>
</dbReference>
<dbReference type="EMBL" id="CP062222">
    <property type="protein sequence ID" value="QTC92774.1"/>
    <property type="molecule type" value="Genomic_DNA"/>
</dbReference>
<keyword evidence="9" id="KW-1185">Reference proteome</keyword>
<dbReference type="InterPro" id="IPR038488">
    <property type="entry name" value="Integrase_DNA-bd_sf"/>
</dbReference>
<gene>
    <name evidence="8" type="ORF">IFJ75_07955</name>
</gene>
<evidence type="ECO:0000256" key="1">
    <source>
        <dbReference type="ARBA" id="ARBA00008857"/>
    </source>
</evidence>
<dbReference type="InterPro" id="IPR050808">
    <property type="entry name" value="Phage_Integrase"/>
</dbReference>
<dbReference type="RefSeq" id="WP_207932053.1">
    <property type="nucleotide sequence ID" value="NZ_CP062222.1"/>
</dbReference>
<dbReference type="PROSITE" id="PS51900">
    <property type="entry name" value="CB"/>
    <property type="match status" value="1"/>
</dbReference>
<dbReference type="PANTHER" id="PTHR30629:SF2">
    <property type="entry name" value="PROPHAGE INTEGRASE INTS-RELATED"/>
    <property type="match status" value="1"/>
</dbReference>
<dbReference type="GO" id="GO:0003677">
    <property type="term" value="F:DNA binding"/>
    <property type="evidence" value="ECO:0007669"/>
    <property type="project" value="UniProtKB-UniRule"/>
</dbReference>
<proteinExistence type="inferred from homology"/>
<dbReference type="PROSITE" id="PS51898">
    <property type="entry name" value="TYR_RECOMBINASE"/>
    <property type="match status" value="1"/>
</dbReference>
<feature type="domain" description="Tyr recombinase" evidence="6">
    <location>
        <begin position="223"/>
        <end position="431"/>
    </location>
</feature>
<dbReference type="Pfam" id="PF00589">
    <property type="entry name" value="Phage_integrase"/>
    <property type="match status" value="1"/>
</dbReference>
<dbReference type="Gene3D" id="3.30.160.390">
    <property type="entry name" value="Integrase, DNA-binding domain"/>
    <property type="match status" value="1"/>
</dbReference>
<dbReference type="KEGG" id="bgoe:IFJ75_07955"/>
<dbReference type="GO" id="GO:0006310">
    <property type="term" value="P:DNA recombination"/>
    <property type="evidence" value="ECO:0007669"/>
    <property type="project" value="UniProtKB-KW"/>
</dbReference>
<dbReference type="GO" id="GO:0015074">
    <property type="term" value="P:DNA integration"/>
    <property type="evidence" value="ECO:0007669"/>
    <property type="project" value="UniProtKB-KW"/>
</dbReference>
<evidence type="ECO:0000259" key="6">
    <source>
        <dbReference type="PROSITE" id="PS51898"/>
    </source>
</evidence>
<keyword evidence="3 5" id="KW-0238">DNA-binding</keyword>